<dbReference type="PROSITE" id="PS50075">
    <property type="entry name" value="CARRIER"/>
    <property type="match status" value="1"/>
</dbReference>
<dbReference type="AlphaFoldDB" id="A0A7S2MWF8"/>
<dbReference type="GO" id="GO:0031177">
    <property type="term" value="F:phosphopantetheine binding"/>
    <property type="evidence" value="ECO:0007669"/>
    <property type="project" value="InterPro"/>
</dbReference>
<dbReference type="Pfam" id="PF00550">
    <property type="entry name" value="PP-binding"/>
    <property type="match status" value="1"/>
</dbReference>
<dbReference type="InterPro" id="IPR036736">
    <property type="entry name" value="ACP-like_sf"/>
</dbReference>
<evidence type="ECO:0000313" key="4">
    <source>
        <dbReference type="EMBL" id="CAD9505833.1"/>
    </source>
</evidence>
<dbReference type="SMART" id="SM00823">
    <property type="entry name" value="PKS_PP"/>
    <property type="match status" value="1"/>
</dbReference>
<dbReference type="EMBL" id="HBGQ01079561">
    <property type="protein sequence ID" value="CAD9505833.1"/>
    <property type="molecule type" value="Transcribed_RNA"/>
</dbReference>
<accession>A0A7S2MWF8</accession>
<dbReference type="InterPro" id="IPR016181">
    <property type="entry name" value="Acyl_CoA_acyltransferase"/>
</dbReference>
<feature type="domain" description="Carrier" evidence="3">
    <location>
        <begin position="740"/>
        <end position="817"/>
    </location>
</feature>
<evidence type="ECO:0000259" key="3">
    <source>
        <dbReference type="PROSITE" id="PS50075"/>
    </source>
</evidence>
<sequence length="943" mass="104623">MSVVEMATASGLKEGVLSLVLRTSATFGYTSFDSTKGVYSLVEGPELDELEAHLGSQSAAAAEALRSIYAEAQPPFKIDSQEAKHCLKVWRTHRPSWKNSKSSCLRLLLDGIVATPLLASIAFYAHWDDEGQVFDHDQPVESLDFSSFDDEYKAAMSNLLKELQLGMLSSQGILSLRPEIWETLAQAESYFMATSHAPLLSNLPKILAEEPGWGFGENKAEEDNPVSAVLNKVGKSTTEGPMHTDLLRHLNIVFEGENFASQPKGIMVVGCEDANFMIQIYRHIQENLPRGQHLDDHPLMMIAAEGLEENRMSLAVTLSQSQIPYLVQNGALAKPVETLALLKKTKKKKMDPKTVLYIRAFKDHQRAYVPPSKQYASDSPLALYAKAQMGDFVHLDSEGNLIEAVDMYASLVEHFERWSTALEGSFGLCMAEEMSLDVPTTRRFINDSLAFSSGTLGSLARQYRIAPGAYVMAGAMAGLFPAKYDQVQNYPEQGKYTLVLNQHLVRKPFVLRFAELSDLPELLRLEELGWAQHLRKDEEHLRRRLETSPTTCFVCEMNGKLIAVLYVQKIASLEAIDTEVFDRVSDAHDPAGRILQLLAIVADTTPEVKALGIGNELRCFALHMARMDPGIDFVCAVTLCGDFNGEASEMQTYVDKHVAGKIVDPIVGFHTGYGAKVVKIVPDYRPEDTKNKGIGVLIKYDIKDWKAKDQALGPLQAVSSQKKAKLADDGADAANDKSEPADTRLGLELVSGIMEEIGYPVDNDSIHQGFFSFGMDSLDLVRIRNRIGGILGVELSSTLLLDYPNVGELADFLDKERGMGKHTGKVKPAGPKSVWEKLTEKEINFVLDKYIKFYSLPQYQNKIEEAKNKAESNSAHYAEIIQPIRNEVEGPILVSNEVIPVANAETIGKVRKELDEWIARNGLRFPRTRAKHNSVLDLIKMAK</sequence>
<dbReference type="SUPFAM" id="SSF47336">
    <property type="entry name" value="ACP-like"/>
    <property type="match status" value="1"/>
</dbReference>
<dbReference type="InterPro" id="IPR006162">
    <property type="entry name" value="Ppantetheine_attach_site"/>
</dbReference>
<dbReference type="SUPFAM" id="SSF55729">
    <property type="entry name" value="Acyl-CoA N-acyltransferases (Nat)"/>
    <property type="match status" value="1"/>
</dbReference>
<evidence type="ECO:0000256" key="2">
    <source>
        <dbReference type="ARBA" id="ARBA00022553"/>
    </source>
</evidence>
<dbReference type="Gene3D" id="1.10.1200.10">
    <property type="entry name" value="ACP-like"/>
    <property type="match status" value="1"/>
</dbReference>
<dbReference type="PROSITE" id="PS00012">
    <property type="entry name" value="PHOSPHOPANTETHEINE"/>
    <property type="match status" value="1"/>
</dbReference>
<proteinExistence type="predicted"/>
<evidence type="ECO:0000256" key="1">
    <source>
        <dbReference type="ARBA" id="ARBA00022450"/>
    </source>
</evidence>
<gene>
    <name evidence="4" type="ORF">AAND1436_LOCUS38065</name>
</gene>
<dbReference type="Gene3D" id="3.40.630.30">
    <property type="match status" value="1"/>
</dbReference>
<dbReference type="InterPro" id="IPR009081">
    <property type="entry name" value="PP-bd_ACP"/>
</dbReference>
<dbReference type="InterPro" id="IPR056393">
    <property type="entry name" value="AprA-like_MT2"/>
</dbReference>
<keyword evidence="2" id="KW-0597">Phosphoprotein</keyword>
<dbReference type="Pfam" id="PF23525">
    <property type="entry name" value="Methyltransf_36"/>
    <property type="match status" value="1"/>
</dbReference>
<reference evidence="4" key="1">
    <citation type="submission" date="2021-01" db="EMBL/GenBank/DDBJ databases">
        <authorList>
            <person name="Corre E."/>
            <person name="Pelletier E."/>
            <person name="Niang G."/>
            <person name="Scheremetjew M."/>
            <person name="Finn R."/>
            <person name="Kale V."/>
            <person name="Holt S."/>
            <person name="Cochrane G."/>
            <person name="Meng A."/>
            <person name="Brown T."/>
            <person name="Cohen L."/>
        </authorList>
    </citation>
    <scope>NUCLEOTIDE SEQUENCE</scope>
    <source>
        <strain evidence="4">CCMP2222</strain>
    </source>
</reference>
<organism evidence="4">
    <name type="scientific">Alexandrium andersonii</name>
    <dbReference type="NCBI Taxonomy" id="327968"/>
    <lineage>
        <taxon>Eukaryota</taxon>
        <taxon>Sar</taxon>
        <taxon>Alveolata</taxon>
        <taxon>Dinophyceae</taxon>
        <taxon>Gonyaulacales</taxon>
        <taxon>Pyrocystaceae</taxon>
        <taxon>Alexandrium</taxon>
    </lineage>
</organism>
<protein>
    <recommendedName>
        <fullName evidence="3">Carrier domain-containing protein</fullName>
    </recommendedName>
</protein>
<dbReference type="InterPro" id="IPR020806">
    <property type="entry name" value="PKS_PP-bd"/>
</dbReference>
<name>A0A7S2MWF8_9DINO</name>
<keyword evidence="1" id="KW-0596">Phosphopantetheine</keyword>